<comment type="subcellular location">
    <subcellularLocation>
        <location evidence="1">Cell membrane</location>
        <topology evidence="1">Multi-pass membrane protein</topology>
    </subcellularLocation>
</comment>
<keyword evidence="9" id="KW-1185">Reference proteome</keyword>
<evidence type="ECO:0000259" key="7">
    <source>
        <dbReference type="Pfam" id="PF00892"/>
    </source>
</evidence>
<dbReference type="InterPro" id="IPR000620">
    <property type="entry name" value="EamA_dom"/>
</dbReference>
<dbReference type="PIR" id="E71174">
    <property type="entry name" value="E71174"/>
</dbReference>
<evidence type="ECO:0000256" key="1">
    <source>
        <dbReference type="ARBA" id="ARBA00004651"/>
    </source>
</evidence>
<dbReference type="InterPro" id="IPR037185">
    <property type="entry name" value="EmrE-like"/>
</dbReference>
<dbReference type="EMBL" id="BA000001">
    <property type="protein sequence ID" value="BAA29682.1"/>
    <property type="molecule type" value="Genomic_DNA"/>
</dbReference>
<feature type="transmembrane region" description="Helical" evidence="6">
    <location>
        <begin position="173"/>
        <end position="192"/>
    </location>
</feature>
<dbReference type="eggNOG" id="arCOG00271">
    <property type="taxonomic scope" value="Archaea"/>
</dbReference>
<evidence type="ECO:0000256" key="5">
    <source>
        <dbReference type="ARBA" id="ARBA00023136"/>
    </source>
</evidence>
<dbReference type="EnsemblBacteria" id="BAA29682">
    <property type="protein sequence ID" value="BAA29682"/>
    <property type="gene ID" value="BAA29682"/>
</dbReference>
<reference evidence="8 9" key="1">
    <citation type="journal article" date="1998" name="DNA Res.">
        <title>Complete sequence and gene organization of the genome of a hyper-thermophilic archaebacterium, Pyrococcus horikoshii OT3.</title>
        <authorList>
            <person name="Kawarabayasi Y."/>
            <person name="Sawada M."/>
            <person name="Horikawa H."/>
            <person name="Haikawa Y."/>
            <person name="Hino Y."/>
            <person name="Yamamoto S."/>
            <person name="Sekine M."/>
            <person name="Baba S."/>
            <person name="Kosugi H."/>
            <person name="Hosoyama A."/>
            <person name="Nagai Y."/>
            <person name="Sakai M."/>
            <person name="Ogura K."/>
            <person name="Otuka R."/>
            <person name="Nakazawa H."/>
            <person name="Takamiya M."/>
            <person name="Ohfuku Y."/>
            <person name="Funahashi T."/>
            <person name="Tanaka T."/>
            <person name="Kudoh Y."/>
            <person name="Yamazaki J."/>
            <person name="Kushida N."/>
            <person name="Oguchi A."/>
            <person name="Aoki K."/>
            <person name="Nakamura Y."/>
            <person name="Robb T.F."/>
            <person name="Horikoshi K."/>
            <person name="Masuchi Y."/>
            <person name="Shizuya H."/>
            <person name="Kikuchi H."/>
        </authorList>
    </citation>
    <scope>NUCLEOTIDE SEQUENCE [LARGE SCALE GENOMIC DNA]</scope>
    <source>
        <strain evidence="9">ATCC 700860 / DSM 12428 / JCM 9974 / NBRC 100139 / OT-3</strain>
    </source>
</reference>
<dbReference type="AlphaFoldDB" id="O58324"/>
<keyword evidence="4 6" id="KW-1133">Transmembrane helix</keyword>
<evidence type="ECO:0000313" key="9">
    <source>
        <dbReference type="Proteomes" id="UP000000752"/>
    </source>
</evidence>
<protein>
    <recommendedName>
        <fullName evidence="7">EamA domain-containing protein</fullName>
    </recommendedName>
</protein>
<dbReference type="PANTHER" id="PTHR42920:SF5">
    <property type="entry name" value="EAMA DOMAIN-CONTAINING PROTEIN"/>
    <property type="match status" value="1"/>
</dbReference>
<dbReference type="PANTHER" id="PTHR42920">
    <property type="entry name" value="OS03G0707200 PROTEIN-RELATED"/>
    <property type="match status" value="1"/>
</dbReference>
<feature type="transmembrane region" description="Helical" evidence="6">
    <location>
        <begin position="68"/>
        <end position="88"/>
    </location>
</feature>
<accession>O58324</accession>
<keyword evidence="3 6" id="KW-0812">Transmembrane</keyword>
<dbReference type="STRING" id="70601.gene:9377533"/>
<dbReference type="GO" id="GO:0005886">
    <property type="term" value="C:plasma membrane"/>
    <property type="evidence" value="ECO:0007669"/>
    <property type="project" value="UniProtKB-SubCell"/>
</dbReference>
<feature type="domain" description="EamA" evidence="7">
    <location>
        <begin position="144"/>
        <end position="274"/>
    </location>
</feature>
<dbReference type="InterPro" id="IPR051258">
    <property type="entry name" value="Diverse_Substrate_Transporter"/>
</dbReference>
<sequence>MKLMDETRKAELILLGLSAIWGTTFPVMKIGIKDFPPVSFIAFRFFLASIILAIVLKDKITKDQIFPGFLIGLSLFAGFGFQVVGLKYTTASNSAFITSLYMVFTPFVAFALLKSKITRVDALALAIAVLGTYLISGASLNLSYGDLLTILAALSFAFQIVLIEYYKDLGLGLAFWQIFWNFIFSLVYSIYFESLPLPKEGSTVFAILYTGIVATALAFLGQVKYQPKIESHRAAVLYSAEPVFGYFFSFLILGEILPFEGYVGAFLILVAIWLEISREKLIKE</sequence>
<feature type="transmembrane region" description="Helical" evidence="6">
    <location>
        <begin position="204"/>
        <end position="223"/>
    </location>
</feature>
<gene>
    <name evidence="8" type="ordered locus">PH0593</name>
</gene>
<name>O58324_PYRHO</name>
<feature type="domain" description="EamA" evidence="7">
    <location>
        <begin position="10"/>
        <end position="136"/>
    </location>
</feature>
<feature type="transmembrane region" description="Helical" evidence="6">
    <location>
        <begin position="12"/>
        <end position="32"/>
    </location>
</feature>
<feature type="transmembrane region" description="Helical" evidence="6">
    <location>
        <begin position="38"/>
        <end position="56"/>
    </location>
</feature>
<feature type="transmembrane region" description="Helical" evidence="6">
    <location>
        <begin position="259"/>
        <end position="276"/>
    </location>
</feature>
<evidence type="ECO:0000256" key="3">
    <source>
        <dbReference type="ARBA" id="ARBA00022692"/>
    </source>
</evidence>
<feature type="transmembrane region" description="Helical" evidence="6">
    <location>
        <begin position="147"/>
        <end position="166"/>
    </location>
</feature>
<dbReference type="Proteomes" id="UP000000752">
    <property type="component" value="Chromosome"/>
</dbReference>
<evidence type="ECO:0000313" key="8">
    <source>
        <dbReference type="EMBL" id="BAA29682.1"/>
    </source>
</evidence>
<evidence type="ECO:0000256" key="6">
    <source>
        <dbReference type="SAM" id="Phobius"/>
    </source>
</evidence>
<feature type="transmembrane region" description="Helical" evidence="6">
    <location>
        <begin position="235"/>
        <end position="253"/>
    </location>
</feature>
<keyword evidence="5 6" id="KW-0472">Membrane</keyword>
<organism evidence="8 9">
    <name type="scientific">Pyrococcus horikoshii (strain ATCC 700860 / DSM 12428 / JCM 9974 / NBRC 100139 / OT-3)</name>
    <dbReference type="NCBI Taxonomy" id="70601"/>
    <lineage>
        <taxon>Archaea</taxon>
        <taxon>Methanobacteriati</taxon>
        <taxon>Methanobacteriota</taxon>
        <taxon>Thermococci</taxon>
        <taxon>Thermococcales</taxon>
        <taxon>Thermococcaceae</taxon>
        <taxon>Pyrococcus</taxon>
    </lineage>
</organism>
<feature type="transmembrane region" description="Helical" evidence="6">
    <location>
        <begin position="120"/>
        <end position="141"/>
    </location>
</feature>
<proteinExistence type="predicted"/>
<dbReference type="KEGG" id="pho:PH0593"/>
<dbReference type="SUPFAM" id="SSF103481">
    <property type="entry name" value="Multidrug resistance efflux transporter EmrE"/>
    <property type="match status" value="2"/>
</dbReference>
<evidence type="ECO:0000256" key="4">
    <source>
        <dbReference type="ARBA" id="ARBA00022989"/>
    </source>
</evidence>
<dbReference type="Pfam" id="PF00892">
    <property type="entry name" value="EamA"/>
    <property type="match status" value="2"/>
</dbReference>
<keyword evidence="2" id="KW-1003">Cell membrane</keyword>
<evidence type="ECO:0000256" key="2">
    <source>
        <dbReference type="ARBA" id="ARBA00022475"/>
    </source>
</evidence>
<feature type="transmembrane region" description="Helical" evidence="6">
    <location>
        <begin position="94"/>
        <end position="113"/>
    </location>
</feature>